<gene>
    <name evidence="2" type="ORF">TRITD_1Av1G223420</name>
</gene>
<dbReference type="Proteomes" id="UP000324705">
    <property type="component" value="Chromosome 1A"/>
</dbReference>
<evidence type="ECO:0000313" key="2">
    <source>
        <dbReference type="EMBL" id="VAH11351.1"/>
    </source>
</evidence>
<dbReference type="AlphaFoldDB" id="A0A9R0V3S9"/>
<accession>A0A9R0V3S9</accession>
<proteinExistence type="predicted"/>
<evidence type="ECO:0000313" key="3">
    <source>
        <dbReference type="Proteomes" id="UP000324705"/>
    </source>
</evidence>
<name>A0A9R0V3S9_TRITD</name>
<protein>
    <submittedName>
        <fullName evidence="2">Uncharacterized protein</fullName>
    </submittedName>
</protein>
<evidence type="ECO:0000256" key="1">
    <source>
        <dbReference type="SAM" id="MobiDB-lite"/>
    </source>
</evidence>
<keyword evidence="3" id="KW-1185">Reference proteome</keyword>
<sequence>MADATPTKPSKKGSSEPAVLYDGAKAKTKSKAVVHADTEDGHAGDAASPAPAHRTRLLRGSHSDGRLPITVQTVTVSDLEVSVGDVFMSNM</sequence>
<organism evidence="2 3">
    <name type="scientific">Triticum turgidum subsp. durum</name>
    <name type="common">Durum wheat</name>
    <name type="synonym">Triticum durum</name>
    <dbReference type="NCBI Taxonomy" id="4567"/>
    <lineage>
        <taxon>Eukaryota</taxon>
        <taxon>Viridiplantae</taxon>
        <taxon>Streptophyta</taxon>
        <taxon>Embryophyta</taxon>
        <taxon>Tracheophyta</taxon>
        <taxon>Spermatophyta</taxon>
        <taxon>Magnoliopsida</taxon>
        <taxon>Liliopsida</taxon>
        <taxon>Poales</taxon>
        <taxon>Poaceae</taxon>
        <taxon>BOP clade</taxon>
        <taxon>Pooideae</taxon>
        <taxon>Triticodae</taxon>
        <taxon>Triticeae</taxon>
        <taxon>Triticinae</taxon>
        <taxon>Triticum</taxon>
    </lineage>
</organism>
<feature type="region of interest" description="Disordered" evidence="1">
    <location>
        <begin position="1"/>
        <end position="24"/>
    </location>
</feature>
<reference evidence="2 3" key="1">
    <citation type="submission" date="2017-09" db="EMBL/GenBank/DDBJ databases">
        <authorList>
            <consortium name="International Durum Wheat Genome Sequencing Consortium (IDWGSC)"/>
            <person name="Milanesi L."/>
        </authorList>
    </citation>
    <scope>NUCLEOTIDE SEQUENCE [LARGE SCALE GENOMIC DNA]</scope>
    <source>
        <strain evidence="3">cv. Svevo</strain>
    </source>
</reference>
<dbReference type="EMBL" id="LT934111">
    <property type="protein sequence ID" value="VAH11351.1"/>
    <property type="molecule type" value="Genomic_DNA"/>
</dbReference>
<dbReference type="Gramene" id="TRITD1Av1G223420.1">
    <property type="protein sequence ID" value="TRITD1Av1G223420.1"/>
    <property type="gene ID" value="TRITD1Av1G223420"/>
</dbReference>